<sequence length="350" mass="35798">MRGAQHAVGKSGVLAACAAGAASAACVLVASGCAALSMQAGLGQQASARWMSALALVTMMGAPLLIARSSSRYTTLKTAATLIATMSAMSAVPGYLNGLPHSHAVAVTMIVAGGILLLFWLRSNSGRTAFNAHHPVDVSVAAVRLNGATVMPALLALFAGLSSGSLARFQLFALCGASGAQPLWQIALLFTAVCALACMADRSRNNSNGMLMMLYLVRAGLIAALATADKPALAPFAAKIFLLLDCLTIPALANLRGNSTTALSVTCPGILHHIGMVTGAALSTSRYFFGDAFVVLFALSAAANLICAASLATLWRGRQPASATRESLPPLSAFIQSSNASLTHTPESMH</sequence>
<accession>A0ABN7HEG8</accession>
<gene>
    <name evidence="2" type="ORF">LMG28140_00498</name>
</gene>
<feature type="transmembrane region" description="Helical" evidence="1">
    <location>
        <begin position="102"/>
        <end position="121"/>
    </location>
</feature>
<feature type="transmembrane region" description="Helical" evidence="1">
    <location>
        <begin position="79"/>
        <end position="96"/>
    </location>
</feature>
<feature type="transmembrane region" description="Helical" evidence="1">
    <location>
        <begin position="211"/>
        <end position="228"/>
    </location>
</feature>
<name>A0ABN7HEG8_9BURK</name>
<keyword evidence="3" id="KW-1185">Reference proteome</keyword>
<proteinExistence type="predicted"/>
<feature type="transmembrane region" description="Helical" evidence="1">
    <location>
        <begin position="50"/>
        <end position="67"/>
    </location>
</feature>
<feature type="transmembrane region" description="Helical" evidence="1">
    <location>
        <begin position="182"/>
        <end position="199"/>
    </location>
</feature>
<feature type="transmembrane region" description="Helical" evidence="1">
    <location>
        <begin position="234"/>
        <end position="255"/>
    </location>
</feature>
<evidence type="ECO:0000313" key="3">
    <source>
        <dbReference type="Proteomes" id="UP000598032"/>
    </source>
</evidence>
<evidence type="ECO:0000256" key="1">
    <source>
        <dbReference type="SAM" id="Phobius"/>
    </source>
</evidence>
<comment type="caution">
    <text evidence="2">The sequence shown here is derived from an EMBL/GenBank/DDBJ whole genome shotgun (WGS) entry which is preliminary data.</text>
</comment>
<dbReference type="PROSITE" id="PS51257">
    <property type="entry name" value="PROKAR_LIPOPROTEIN"/>
    <property type="match status" value="1"/>
</dbReference>
<keyword evidence="1" id="KW-0812">Transmembrane</keyword>
<evidence type="ECO:0008006" key="4">
    <source>
        <dbReference type="Google" id="ProtNLM"/>
    </source>
</evidence>
<evidence type="ECO:0000313" key="2">
    <source>
        <dbReference type="EMBL" id="CAD6511725.1"/>
    </source>
</evidence>
<feature type="transmembrane region" description="Helical" evidence="1">
    <location>
        <begin position="142"/>
        <end position="162"/>
    </location>
</feature>
<dbReference type="Proteomes" id="UP000598032">
    <property type="component" value="Unassembled WGS sequence"/>
</dbReference>
<feature type="transmembrane region" description="Helical" evidence="1">
    <location>
        <begin position="294"/>
        <end position="315"/>
    </location>
</feature>
<organism evidence="2 3">
    <name type="scientific">Paraburkholderia metrosideri</name>
    <dbReference type="NCBI Taxonomy" id="580937"/>
    <lineage>
        <taxon>Bacteria</taxon>
        <taxon>Pseudomonadati</taxon>
        <taxon>Pseudomonadota</taxon>
        <taxon>Betaproteobacteria</taxon>
        <taxon>Burkholderiales</taxon>
        <taxon>Burkholderiaceae</taxon>
        <taxon>Paraburkholderia</taxon>
    </lineage>
</organism>
<protein>
    <recommendedName>
        <fullName evidence="4">MFS transporter</fullName>
    </recommendedName>
</protein>
<feature type="transmembrane region" description="Helical" evidence="1">
    <location>
        <begin position="12"/>
        <end position="38"/>
    </location>
</feature>
<keyword evidence="1" id="KW-0472">Membrane</keyword>
<feature type="transmembrane region" description="Helical" evidence="1">
    <location>
        <begin position="262"/>
        <end position="282"/>
    </location>
</feature>
<reference evidence="2 3" key="1">
    <citation type="submission" date="2020-10" db="EMBL/GenBank/DDBJ databases">
        <authorList>
            <person name="Peeters C."/>
        </authorList>
    </citation>
    <scope>NUCLEOTIDE SEQUENCE [LARGE SCALE GENOMIC DNA]</scope>
    <source>
        <strain evidence="2 3">LMG 28140</strain>
    </source>
</reference>
<keyword evidence="1" id="KW-1133">Transmembrane helix</keyword>
<dbReference type="EMBL" id="CAJHCP010000001">
    <property type="protein sequence ID" value="CAD6511725.1"/>
    <property type="molecule type" value="Genomic_DNA"/>
</dbReference>